<sequence>MMKLYYSITSPYSRKVLLTAKSLGYGDQITLVLGSSLEAGSTLHTINPLAKVPALQLDNGQVIFDSPVIVEYFLGLAGAEQSGPAYFRQRQIEAVADGLMDAAVAKTMETRRPDGAPSDFWMGRWETAILRSAAYTEATFMEDLDSWQFGTIGLACALDYVCFRQPDINWQQAAPKLATWYETVCQKPAMVETDPRKG</sequence>
<comment type="caution">
    <text evidence="2">The sequence shown here is derived from an EMBL/GenBank/DDBJ whole genome shotgun (WGS) entry which is preliminary data.</text>
</comment>
<dbReference type="SUPFAM" id="SSF52833">
    <property type="entry name" value="Thioredoxin-like"/>
    <property type="match status" value="1"/>
</dbReference>
<organism evidence="2 3">
    <name type="scientific">Kordiimonas pumila</name>
    <dbReference type="NCBI Taxonomy" id="2161677"/>
    <lineage>
        <taxon>Bacteria</taxon>
        <taxon>Pseudomonadati</taxon>
        <taxon>Pseudomonadota</taxon>
        <taxon>Alphaproteobacteria</taxon>
        <taxon>Kordiimonadales</taxon>
        <taxon>Kordiimonadaceae</taxon>
        <taxon>Kordiimonas</taxon>
    </lineage>
</organism>
<keyword evidence="3" id="KW-1185">Reference proteome</keyword>
<dbReference type="PROSITE" id="PS50404">
    <property type="entry name" value="GST_NTER"/>
    <property type="match status" value="1"/>
</dbReference>
<dbReference type="RefSeq" id="WP_194214301.1">
    <property type="nucleotide sequence ID" value="NZ_CP061205.1"/>
</dbReference>
<proteinExistence type="predicted"/>
<dbReference type="InterPro" id="IPR036282">
    <property type="entry name" value="Glutathione-S-Trfase_C_sf"/>
</dbReference>
<dbReference type="InterPro" id="IPR004045">
    <property type="entry name" value="Glutathione_S-Trfase_N"/>
</dbReference>
<gene>
    <name evidence="2" type="ORF">ACFOKA_06220</name>
</gene>
<accession>A0ABV7D449</accession>
<evidence type="ECO:0000259" key="1">
    <source>
        <dbReference type="PROSITE" id="PS50404"/>
    </source>
</evidence>
<dbReference type="Proteomes" id="UP001595444">
    <property type="component" value="Unassembled WGS sequence"/>
</dbReference>
<dbReference type="Gene3D" id="1.20.1050.10">
    <property type="match status" value="1"/>
</dbReference>
<evidence type="ECO:0000313" key="2">
    <source>
        <dbReference type="EMBL" id="MFC3051494.1"/>
    </source>
</evidence>
<feature type="domain" description="GST N-terminal" evidence="1">
    <location>
        <begin position="1"/>
        <end position="81"/>
    </location>
</feature>
<dbReference type="Gene3D" id="3.40.30.10">
    <property type="entry name" value="Glutaredoxin"/>
    <property type="match status" value="1"/>
</dbReference>
<reference evidence="3" key="1">
    <citation type="journal article" date="2019" name="Int. J. Syst. Evol. Microbiol.">
        <title>The Global Catalogue of Microorganisms (GCM) 10K type strain sequencing project: providing services to taxonomists for standard genome sequencing and annotation.</title>
        <authorList>
            <consortium name="The Broad Institute Genomics Platform"/>
            <consortium name="The Broad Institute Genome Sequencing Center for Infectious Disease"/>
            <person name="Wu L."/>
            <person name="Ma J."/>
        </authorList>
    </citation>
    <scope>NUCLEOTIDE SEQUENCE [LARGE SCALE GENOMIC DNA]</scope>
    <source>
        <strain evidence="3">KCTC 62164</strain>
    </source>
</reference>
<dbReference type="EMBL" id="JBHRSL010000003">
    <property type="protein sequence ID" value="MFC3051494.1"/>
    <property type="molecule type" value="Genomic_DNA"/>
</dbReference>
<dbReference type="SUPFAM" id="SSF47616">
    <property type="entry name" value="GST C-terminal domain-like"/>
    <property type="match status" value="1"/>
</dbReference>
<protein>
    <submittedName>
        <fullName evidence="2">Glutathione S-transferase N-terminal domain-containing protein</fullName>
    </submittedName>
</protein>
<dbReference type="Pfam" id="PF13409">
    <property type="entry name" value="GST_N_2"/>
    <property type="match status" value="1"/>
</dbReference>
<dbReference type="CDD" id="cd03205">
    <property type="entry name" value="GST_C_6"/>
    <property type="match status" value="1"/>
</dbReference>
<dbReference type="InterPro" id="IPR036249">
    <property type="entry name" value="Thioredoxin-like_sf"/>
</dbReference>
<name>A0ABV7D449_9PROT</name>
<evidence type="ECO:0000313" key="3">
    <source>
        <dbReference type="Proteomes" id="UP001595444"/>
    </source>
</evidence>